<feature type="chain" id="PRO_5029583457" evidence="1">
    <location>
        <begin position="30"/>
        <end position="73"/>
    </location>
</feature>
<keyword evidence="1" id="KW-0732">Signal</keyword>
<gene>
    <name evidence="2" type="ORF">HPG69_008692</name>
</gene>
<keyword evidence="3" id="KW-1185">Reference proteome</keyword>
<dbReference type="AlphaFoldDB" id="A0A7J7FBD0"/>
<feature type="signal peptide" evidence="1">
    <location>
        <begin position="1"/>
        <end position="29"/>
    </location>
</feature>
<accession>A0A7J7FBD0</accession>
<dbReference type="EMBL" id="JACDTQ010000823">
    <property type="protein sequence ID" value="KAF5925016.1"/>
    <property type="molecule type" value="Genomic_DNA"/>
</dbReference>
<evidence type="ECO:0000313" key="3">
    <source>
        <dbReference type="Proteomes" id="UP000551758"/>
    </source>
</evidence>
<evidence type="ECO:0000256" key="1">
    <source>
        <dbReference type="SAM" id="SignalP"/>
    </source>
</evidence>
<dbReference type="PANTHER" id="PTHR46331">
    <property type="entry name" value="VALACYCLOVIR HYDROLASE"/>
    <property type="match status" value="1"/>
</dbReference>
<organism evidence="2 3">
    <name type="scientific">Diceros bicornis minor</name>
    <name type="common">South-central black rhinoceros</name>
    <dbReference type="NCBI Taxonomy" id="77932"/>
    <lineage>
        <taxon>Eukaryota</taxon>
        <taxon>Metazoa</taxon>
        <taxon>Chordata</taxon>
        <taxon>Craniata</taxon>
        <taxon>Vertebrata</taxon>
        <taxon>Euteleostomi</taxon>
        <taxon>Mammalia</taxon>
        <taxon>Eutheria</taxon>
        <taxon>Laurasiatheria</taxon>
        <taxon>Perissodactyla</taxon>
        <taxon>Rhinocerotidae</taxon>
        <taxon>Diceros</taxon>
    </lineage>
</organism>
<protein>
    <submittedName>
        <fullName evidence="2">Uncharacterized protein</fullName>
    </submittedName>
</protein>
<sequence length="73" mass="7819">MSSVQGPRPHSGQFCRITFVLLNFPLGMGFFSSSTSVTSAKVAVNGVHLHYQQTGEGEHAVLLLPGMLGLEVF</sequence>
<dbReference type="Proteomes" id="UP000551758">
    <property type="component" value="Unassembled WGS sequence"/>
</dbReference>
<comment type="caution">
    <text evidence="2">The sequence shown here is derived from an EMBL/GenBank/DDBJ whole genome shotgun (WGS) entry which is preliminary data.</text>
</comment>
<evidence type="ECO:0000313" key="2">
    <source>
        <dbReference type="EMBL" id="KAF5925016.1"/>
    </source>
</evidence>
<name>A0A7J7FBD0_DICBM</name>
<dbReference type="GO" id="GO:0017171">
    <property type="term" value="F:serine hydrolase activity"/>
    <property type="evidence" value="ECO:0007669"/>
    <property type="project" value="TreeGrafter"/>
</dbReference>
<reference evidence="2 3" key="1">
    <citation type="journal article" date="2020" name="Mol. Biol. Evol.">
        <title>Interspecific Gene Flow and the Evolution of Specialization in Black and White Rhinoceros.</title>
        <authorList>
            <person name="Moodley Y."/>
            <person name="Westbury M.V."/>
            <person name="Russo I.M."/>
            <person name="Gopalakrishnan S."/>
            <person name="Rakotoarivelo A."/>
            <person name="Olsen R.A."/>
            <person name="Prost S."/>
            <person name="Tunstall T."/>
            <person name="Ryder O.A."/>
            <person name="Dalen L."/>
            <person name="Bruford M.W."/>
        </authorList>
    </citation>
    <scope>NUCLEOTIDE SEQUENCE [LARGE SCALE GENOMIC DNA]</scope>
    <source>
        <strain evidence="2">SBR-YM</strain>
        <tissue evidence="2">Skin</tissue>
    </source>
</reference>
<dbReference type="PANTHER" id="PTHR46331:SF2">
    <property type="entry name" value="VALACYCLOVIR HYDROLASE"/>
    <property type="match status" value="1"/>
</dbReference>
<proteinExistence type="predicted"/>